<feature type="transmembrane region" description="Helical" evidence="7">
    <location>
        <begin position="233"/>
        <end position="253"/>
    </location>
</feature>
<name>A0AAU2VLB6_9ACTN</name>
<keyword evidence="5 7" id="KW-1133">Transmembrane helix</keyword>
<dbReference type="InterPro" id="IPR006707">
    <property type="entry name" value="T7SS_EccD"/>
</dbReference>
<feature type="transmembrane region" description="Helical" evidence="7">
    <location>
        <begin position="432"/>
        <end position="458"/>
    </location>
</feature>
<feature type="transmembrane region" description="Helical" evidence="7">
    <location>
        <begin position="175"/>
        <end position="195"/>
    </location>
</feature>
<comment type="subcellular location">
    <subcellularLocation>
        <location evidence="1">Cell membrane</location>
        <topology evidence="1">Multi-pass membrane protein</topology>
    </subcellularLocation>
</comment>
<feature type="transmembrane region" description="Helical" evidence="7">
    <location>
        <begin position="259"/>
        <end position="281"/>
    </location>
</feature>
<evidence type="ECO:0000256" key="3">
    <source>
        <dbReference type="ARBA" id="ARBA00022475"/>
    </source>
</evidence>
<dbReference type="Pfam" id="PF08817">
    <property type="entry name" value="YukD"/>
    <property type="match status" value="1"/>
</dbReference>
<evidence type="ECO:0000313" key="9">
    <source>
        <dbReference type="EMBL" id="WTW67913.1"/>
    </source>
</evidence>
<dbReference type="GO" id="GO:0005886">
    <property type="term" value="C:plasma membrane"/>
    <property type="evidence" value="ECO:0007669"/>
    <property type="project" value="UniProtKB-SubCell"/>
</dbReference>
<feature type="transmembrane region" description="Helical" evidence="7">
    <location>
        <begin position="322"/>
        <end position="341"/>
    </location>
</feature>
<feature type="domain" description="EccD-like transmembrane" evidence="8">
    <location>
        <begin position="120"/>
        <end position="460"/>
    </location>
</feature>
<dbReference type="NCBIfam" id="TIGR03920">
    <property type="entry name" value="T7SS_EccD"/>
    <property type="match status" value="1"/>
</dbReference>
<evidence type="ECO:0000256" key="4">
    <source>
        <dbReference type="ARBA" id="ARBA00022692"/>
    </source>
</evidence>
<evidence type="ECO:0000256" key="5">
    <source>
        <dbReference type="ARBA" id="ARBA00022989"/>
    </source>
</evidence>
<feature type="transmembrane region" description="Helical" evidence="7">
    <location>
        <begin position="122"/>
        <end position="142"/>
    </location>
</feature>
<accession>A0AAU2VLB6</accession>
<dbReference type="Pfam" id="PF19053">
    <property type="entry name" value="EccD"/>
    <property type="match status" value="1"/>
</dbReference>
<feature type="transmembrane region" description="Helical" evidence="7">
    <location>
        <begin position="207"/>
        <end position="226"/>
    </location>
</feature>
<evidence type="ECO:0000256" key="7">
    <source>
        <dbReference type="SAM" id="Phobius"/>
    </source>
</evidence>
<evidence type="ECO:0000256" key="1">
    <source>
        <dbReference type="ARBA" id="ARBA00004651"/>
    </source>
</evidence>
<feature type="transmembrane region" description="Helical" evidence="7">
    <location>
        <begin position="375"/>
        <end position="394"/>
    </location>
</feature>
<evidence type="ECO:0000256" key="6">
    <source>
        <dbReference type="ARBA" id="ARBA00023136"/>
    </source>
</evidence>
<feature type="transmembrane region" description="Helical" evidence="7">
    <location>
        <begin position="347"/>
        <end position="363"/>
    </location>
</feature>
<dbReference type="InterPro" id="IPR044049">
    <property type="entry name" value="EccD_transm"/>
</dbReference>
<protein>
    <submittedName>
        <fullName evidence="9">Type VII secretion integral membrane protein EccD</fullName>
    </submittedName>
</protein>
<dbReference type="InterPro" id="IPR024962">
    <property type="entry name" value="YukD-like"/>
</dbReference>
<dbReference type="Gene3D" id="3.10.20.90">
    <property type="entry name" value="Phosphatidylinositol 3-kinase Catalytic Subunit, Chain A, domain 1"/>
    <property type="match status" value="1"/>
</dbReference>
<organism evidence="9">
    <name type="scientific">Streptomyces sp. NBC_00008</name>
    <dbReference type="NCBI Taxonomy" id="2903610"/>
    <lineage>
        <taxon>Bacteria</taxon>
        <taxon>Bacillati</taxon>
        <taxon>Actinomycetota</taxon>
        <taxon>Actinomycetes</taxon>
        <taxon>Kitasatosporales</taxon>
        <taxon>Streptomycetaceae</taxon>
        <taxon>Streptomyces</taxon>
    </lineage>
</organism>
<evidence type="ECO:0000256" key="2">
    <source>
        <dbReference type="ARBA" id="ARBA00006162"/>
    </source>
</evidence>
<proteinExistence type="inferred from homology"/>
<feature type="transmembrane region" description="Helical" evidence="7">
    <location>
        <begin position="148"/>
        <end position="168"/>
    </location>
</feature>
<sequence>MTDISAPGLCRLTVRTQERLIDLAVPADVPVSDLLPILLDHAGHDLAERGIEHGGWVLQRLGEEPLDEERTPESLALRDGETLFLRPRTEALPPVHFDDLVDGVAGTMRDRPHGWEARTSRWLLRSTAVVLLAAGLLVLALPGGSAPLRAAVAAGTGLLVLFGAATASRAVGDSAAGAALGVLVAPYLGLAGALLPSGEADAHLTGARLLAGSAAAAGGAVLAVAAVAAFVPLLLSAAVVALAGALWGALMLVTDWPAAHAASVLAVLAVVFGGLVPGIAFRLSGLRLPALPSNAEQLQEGIEPHPSQAVVSRTALAEEWMTALYAGTGLVCAVVLTALVLDRPNTAALVTAGVLCLLLLLHARGIGNVWQRPAVMLPGLYALVLMAVRAAGSLDAGQRPFLIAALLAVAASAAIASWTVPGRRMLPYWGRAADILHSLLAVALIPLTLWVLGVYTALRTANG</sequence>
<dbReference type="EMBL" id="CP108313">
    <property type="protein sequence ID" value="WTW67913.1"/>
    <property type="molecule type" value="Genomic_DNA"/>
</dbReference>
<keyword evidence="3" id="KW-1003">Cell membrane</keyword>
<keyword evidence="6 7" id="KW-0472">Membrane</keyword>
<reference evidence="9" key="1">
    <citation type="submission" date="2022-10" db="EMBL/GenBank/DDBJ databases">
        <title>The complete genomes of actinobacterial strains from the NBC collection.</title>
        <authorList>
            <person name="Joergensen T.S."/>
            <person name="Alvarez Arevalo M."/>
            <person name="Sterndorff E.B."/>
            <person name="Faurdal D."/>
            <person name="Vuksanovic O."/>
            <person name="Mourched A.-S."/>
            <person name="Charusanti P."/>
            <person name="Shaw S."/>
            <person name="Blin K."/>
            <person name="Weber T."/>
        </authorList>
    </citation>
    <scope>NUCLEOTIDE SEQUENCE</scope>
    <source>
        <strain evidence="9">NBC_00008</strain>
    </source>
</reference>
<feature type="transmembrane region" description="Helical" evidence="7">
    <location>
        <begin position="400"/>
        <end position="420"/>
    </location>
</feature>
<gene>
    <name evidence="9" type="primary">eccD</name>
    <name evidence="9" type="ORF">OG398_06350</name>
</gene>
<dbReference type="AlphaFoldDB" id="A0AAU2VLB6"/>
<comment type="similarity">
    <text evidence="2">Belongs to the EccD/Snm4 family.</text>
</comment>
<keyword evidence="4 7" id="KW-0812">Transmembrane</keyword>
<evidence type="ECO:0000259" key="8">
    <source>
        <dbReference type="Pfam" id="PF19053"/>
    </source>
</evidence>
<dbReference type="PIRSF" id="PIRSF017804">
    <property type="entry name" value="Secretion_EccD1"/>
    <property type="match status" value="1"/>
</dbReference>